<dbReference type="PANTHER" id="PTHR41807">
    <property type="entry name" value="GLUTATHIONE TRANSFERASE 3"/>
    <property type="match status" value="1"/>
</dbReference>
<evidence type="ECO:0000313" key="4">
    <source>
        <dbReference type="EMBL" id="RDW24601.1"/>
    </source>
</evidence>
<keyword evidence="2" id="KW-0812">Transmembrane</keyword>
<keyword evidence="2" id="KW-0472">Membrane</keyword>
<dbReference type="VEuPathDB" id="FungiDB:YALI1_C09200g"/>
<dbReference type="Proteomes" id="UP000256601">
    <property type="component" value="Unassembled WGS sequence"/>
</dbReference>
<sequence>MSQFTKLQYMKKAELMNLAQSLDLADEGTKNDLEDRITRALSARRLELEATDEFNFLYTSSPRKRIARAPRVPAAVQPDVKVSSLDADDEDDDEDDDDEDDEDEEDDEEEEDSEPTETLAEHWARWKEVVGGHVEDLYREVEFQVEEAVSFVRYQLSTVESATIFALLIELYYLFVQLIPFQLGLRWGRIPTRVGHSLIQHLEDGGHHVVKAGWFDLNDWFPLHVVQTPDFSVLLQCKTWSTLVFWAVGAIALPATVAYFVNFTATKKKTPAKTHQAIVYLRQIDPFVFNLVRIINYYILTRGLLTVFPFVASWTWGLLRANRQAIVLNAAYGDLPLFSGAALVLLAIYAQI</sequence>
<feature type="transmembrane region" description="Helical" evidence="2">
    <location>
        <begin position="243"/>
        <end position="261"/>
    </location>
</feature>
<accession>A0A1H6PJD2</accession>
<dbReference type="EMBL" id="KZ859027">
    <property type="protein sequence ID" value="RDW24601.1"/>
    <property type="molecule type" value="Genomic_DNA"/>
</dbReference>
<dbReference type="Proteomes" id="UP000182444">
    <property type="component" value="Chromosome 1C"/>
</dbReference>
<feature type="transmembrane region" description="Helical" evidence="2">
    <location>
        <begin position="162"/>
        <end position="183"/>
    </location>
</feature>
<dbReference type="VEuPathDB" id="FungiDB:YALI0_C06864g"/>
<name>A0A1H6PJD2_YARLL</name>
<dbReference type="InterPro" id="IPR038872">
    <property type="entry name" value="Put_GTT3"/>
</dbReference>
<feature type="transmembrane region" description="Helical" evidence="2">
    <location>
        <begin position="295"/>
        <end position="319"/>
    </location>
</feature>
<feature type="compositionally biased region" description="Low complexity" evidence="1">
    <location>
        <begin position="69"/>
        <end position="80"/>
    </location>
</feature>
<evidence type="ECO:0000256" key="1">
    <source>
        <dbReference type="SAM" id="MobiDB-lite"/>
    </source>
</evidence>
<keyword evidence="2" id="KW-1133">Transmembrane helix</keyword>
<dbReference type="GO" id="GO:0016020">
    <property type="term" value="C:membrane"/>
    <property type="evidence" value="ECO:0007669"/>
    <property type="project" value="TreeGrafter"/>
</dbReference>
<feature type="transmembrane region" description="Helical" evidence="2">
    <location>
        <begin position="331"/>
        <end position="350"/>
    </location>
</feature>
<protein>
    <recommendedName>
        <fullName evidence="7">SAP domain-containing protein</fullName>
    </recommendedName>
</protein>
<reference evidence="3 5" key="1">
    <citation type="journal article" date="2016" name="PLoS ONE">
        <title>Sequence Assembly of Yarrowia lipolytica Strain W29/CLIB89 Shows Transposable Element Diversity.</title>
        <authorList>
            <person name="Magnan C."/>
            <person name="Yu J."/>
            <person name="Chang I."/>
            <person name="Jahn E."/>
            <person name="Kanomata Y."/>
            <person name="Wu J."/>
            <person name="Zeller M."/>
            <person name="Oakes M."/>
            <person name="Baldi P."/>
            <person name="Sandmeyer S."/>
        </authorList>
    </citation>
    <scope>NUCLEOTIDE SEQUENCE [LARGE SCALE GENOMIC DNA]</scope>
    <source>
        <strain evidence="3">CLIB89</strain>
        <strain evidence="5">CLIB89(W29)</strain>
    </source>
</reference>
<dbReference type="GeneID" id="2909226"/>
<feature type="compositionally biased region" description="Acidic residues" evidence="1">
    <location>
        <begin position="86"/>
        <end position="115"/>
    </location>
</feature>
<dbReference type="EMBL" id="CP017555">
    <property type="protein sequence ID" value="AOW02452.1"/>
    <property type="molecule type" value="Genomic_DNA"/>
</dbReference>
<evidence type="ECO:0000256" key="2">
    <source>
        <dbReference type="SAM" id="Phobius"/>
    </source>
</evidence>
<gene>
    <name evidence="4" type="ORF">B0I71DRAFT_134014</name>
    <name evidence="3" type="ORF">YALI1_C09200g</name>
</gene>
<proteinExistence type="predicted"/>
<dbReference type="KEGG" id="yli:2909226"/>
<organism evidence="3 5">
    <name type="scientific">Yarrowia lipolytica</name>
    <name type="common">Candida lipolytica</name>
    <dbReference type="NCBI Taxonomy" id="4952"/>
    <lineage>
        <taxon>Eukaryota</taxon>
        <taxon>Fungi</taxon>
        <taxon>Dikarya</taxon>
        <taxon>Ascomycota</taxon>
        <taxon>Saccharomycotina</taxon>
        <taxon>Dipodascomycetes</taxon>
        <taxon>Dipodascales</taxon>
        <taxon>Dipodascales incertae sedis</taxon>
        <taxon>Yarrowia</taxon>
    </lineage>
</organism>
<dbReference type="RefSeq" id="XP_501534.1">
    <property type="nucleotide sequence ID" value="XM_501534.1"/>
</dbReference>
<dbReference type="PANTHER" id="PTHR41807:SF1">
    <property type="entry name" value="GLUTATHIONE TRANSFERASE 3"/>
    <property type="match status" value="1"/>
</dbReference>
<dbReference type="OrthoDB" id="4034134at2759"/>
<evidence type="ECO:0008006" key="7">
    <source>
        <dbReference type="Google" id="ProtNLM"/>
    </source>
</evidence>
<evidence type="ECO:0000313" key="5">
    <source>
        <dbReference type="Proteomes" id="UP000182444"/>
    </source>
</evidence>
<dbReference type="AlphaFoldDB" id="A0A1H6PJD2"/>
<evidence type="ECO:0000313" key="6">
    <source>
        <dbReference type="Proteomes" id="UP000256601"/>
    </source>
</evidence>
<feature type="region of interest" description="Disordered" evidence="1">
    <location>
        <begin position="68"/>
        <end position="119"/>
    </location>
</feature>
<reference evidence="4 6" key="2">
    <citation type="submission" date="2018-07" db="EMBL/GenBank/DDBJ databases">
        <title>Draft Genome Assemblies for Five Robust Yarrowia lipolytica Strains Exhibiting High Lipid Production and Pentose Sugar Utilization and Sugar Alcohol Secretion from Undetoxified Lignocellulosic Biomass Hydrolysates.</title>
        <authorList>
            <consortium name="DOE Joint Genome Institute"/>
            <person name="Walker C."/>
            <person name="Ryu S."/>
            <person name="Na H."/>
            <person name="Zane M."/>
            <person name="LaButti K."/>
            <person name="Lipzen A."/>
            <person name="Haridas S."/>
            <person name="Barry K."/>
            <person name="Grigoriev I.V."/>
            <person name="Quarterman J."/>
            <person name="Slininger P."/>
            <person name="Dien B."/>
            <person name="Trinh C.T."/>
        </authorList>
    </citation>
    <scope>NUCLEOTIDE SEQUENCE [LARGE SCALE GENOMIC DNA]</scope>
    <source>
        <strain evidence="4 6">YB392</strain>
    </source>
</reference>
<evidence type="ECO:0000313" key="3">
    <source>
        <dbReference type="EMBL" id="AOW02452.1"/>
    </source>
</evidence>